<dbReference type="Gene3D" id="3.30.1660.40">
    <property type="entry name" value="FlgT, N-terminal domain"/>
    <property type="match status" value="1"/>
</dbReference>
<dbReference type="AlphaFoldDB" id="M9RW36"/>
<evidence type="ECO:0000313" key="3">
    <source>
        <dbReference type="Proteomes" id="UP000004688"/>
    </source>
</evidence>
<dbReference type="KEGG" id="oar:OA238_118p0260"/>
<dbReference type="Proteomes" id="UP000004688">
    <property type="component" value="Plasmid pOA238_118"/>
</dbReference>
<keyword evidence="3" id="KW-1185">Reference proteome</keyword>
<reference evidence="2 3" key="1">
    <citation type="journal article" date="2013" name="PLoS ONE">
        <title>Poles Apart: Arctic and Antarctic Octadecabacter strains Share High Genome Plasticity and a New Type of Xanthorhodopsin.</title>
        <authorList>
            <person name="Vollmers J."/>
            <person name="Voget S."/>
            <person name="Dietrich S."/>
            <person name="Gollnow K."/>
            <person name="Smits M."/>
            <person name="Meyer K."/>
            <person name="Brinkhoff T."/>
            <person name="Simon M."/>
            <person name="Daniel R."/>
        </authorList>
    </citation>
    <scope>NUCLEOTIDE SEQUENCE [LARGE SCALE GENOMIC DNA]</scope>
    <source>
        <strain evidence="2 3">238</strain>
        <plasmid evidence="3">Plasmid pOA238_118</plasmid>
    </source>
</reference>
<protein>
    <recommendedName>
        <fullName evidence="1">Flagellar assembly protein T N-terminal domain-containing protein</fullName>
    </recommendedName>
</protein>
<dbReference type="InterPro" id="IPR038180">
    <property type="entry name" value="FlgT_N_sf"/>
</dbReference>
<geneLocation type="plasmid" evidence="2 3">
    <name>pOA238_118</name>
</geneLocation>
<dbReference type="OrthoDB" id="7815177at2"/>
<name>M9RW36_9RHOB</name>
<dbReference type="EMBL" id="CP003743">
    <property type="protein sequence ID" value="AGI74721.1"/>
    <property type="molecule type" value="Genomic_DNA"/>
</dbReference>
<accession>M9RW36</accession>
<sequence>MKPFTKQHTSRVLIVLAATVLFLVTVAPATAEMVRVVGRAAYVDGNTSLAQRHALEDALYLAALEGGADVSGFSITNQGVLTGDSILLQPTYRILDYSILNKGRSGSHYEVTIEAYVGAAPDLGCTVRPIVDLVVYRPQVHATRTAPLWAPEALERAHDQTLRNLEAVNTVQITSRDISFAPTQSAQSNIPSGFDYQALLNGKSTTPIQTGTDHARGLHLSWHATAPALDAHTMTITLNAQIIDPAAPTRARQKSISQTVAISPNTPWRAFNVLARKDTQAITQIIAKQAGDELATWLGNYACAPLKSVLVASGNGRFRVDLGTRDGLTRQSLAFVEYHGQPWTVLRVLELTASSAIVSPLNPSRAAPHLNGAPVRFEIGG</sequence>
<evidence type="ECO:0000259" key="1">
    <source>
        <dbReference type="Pfam" id="PF16548"/>
    </source>
</evidence>
<proteinExistence type="predicted"/>
<feature type="domain" description="Flagellar assembly protein T N-terminal" evidence="1">
    <location>
        <begin position="33"/>
        <end position="115"/>
    </location>
</feature>
<dbReference type="RefSeq" id="WP_015497629.1">
    <property type="nucleotide sequence ID" value="NC_020909.1"/>
</dbReference>
<dbReference type="HOGENOM" id="CLU_698044_0_0_5"/>
<keyword evidence="2" id="KW-0614">Plasmid</keyword>
<dbReference type="InterPro" id="IPR032370">
    <property type="entry name" value="FlgT_N"/>
</dbReference>
<evidence type="ECO:0000313" key="2">
    <source>
        <dbReference type="EMBL" id="AGI74721.1"/>
    </source>
</evidence>
<dbReference type="Pfam" id="PF16548">
    <property type="entry name" value="FlgT_N"/>
    <property type="match status" value="1"/>
</dbReference>
<gene>
    <name evidence="2" type="ORF">OA238_118p0260</name>
</gene>
<organism evidence="2 3">
    <name type="scientific">Octadecabacter arcticus 238</name>
    <dbReference type="NCBI Taxonomy" id="391616"/>
    <lineage>
        <taxon>Bacteria</taxon>
        <taxon>Pseudomonadati</taxon>
        <taxon>Pseudomonadota</taxon>
        <taxon>Alphaproteobacteria</taxon>
        <taxon>Rhodobacterales</taxon>
        <taxon>Roseobacteraceae</taxon>
        <taxon>Octadecabacter</taxon>
    </lineage>
</organism>